<organism evidence="2 3">
    <name type="scientific">Muraenolepis orangiensis</name>
    <name type="common">Patagonian moray cod</name>
    <dbReference type="NCBI Taxonomy" id="630683"/>
    <lineage>
        <taxon>Eukaryota</taxon>
        <taxon>Metazoa</taxon>
        <taxon>Chordata</taxon>
        <taxon>Craniata</taxon>
        <taxon>Vertebrata</taxon>
        <taxon>Euteleostomi</taxon>
        <taxon>Actinopterygii</taxon>
        <taxon>Neopterygii</taxon>
        <taxon>Teleostei</taxon>
        <taxon>Neoteleostei</taxon>
        <taxon>Acanthomorphata</taxon>
        <taxon>Zeiogadaria</taxon>
        <taxon>Gadariae</taxon>
        <taxon>Gadiformes</taxon>
        <taxon>Muraenolepidoidei</taxon>
        <taxon>Muraenolepididae</taxon>
        <taxon>Muraenolepis</taxon>
    </lineage>
</organism>
<keyword evidence="3" id="KW-1185">Reference proteome</keyword>
<evidence type="ECO:0000313" key="3">
    <source>
        <dbReference type="Proteomes" id="UP001148018"/>
    </source>
</evidence>
<dbReference type="EMBL" id="JANIIK010000112">
    <property type="protein sequence ID" value="KAJ3593024.1"/>
    <property type="molecule type" value="Genomic_DNA"/>
</dbReference>
<proteinExistence type="predicted"/>
<dbReference type="Proteomes" id="UP001148018">
    <property type="component" value="Unassembled WGS sequence"/>
</dbReference>
<accession>A0A9Q0DR76</accession>
<comment type="caution">
    <text evidence="2">The sequence shown here is derived from an EMBL/GenBank/DDBJ whole genome shotgun (WGS) entry which is preliminary data.</text>
</comment>
<evidence type="ECO:0000313" key="2">
    <source>
        <dbReference type="EMBL" id="KAJ3593024.1"/>
    </source>
</evidence>
<dbReference type="AlphaFoldDB" id="A0A9Q0DR76"/>
<reference evidence="2" key="1">
    <citation type="submission" date="2022-07" db="EMBL/GenBank/DDBJ databases">
        <title>Chromosome-level genome of Muraenolepis orangiensis.</title>
        <authorList>
            <person name="Kim J."/>
        </authorList>
    </citation>
    <scope>NUCLEOTIDE SEQUENCE</scope>
    <source>
        <strain evidence="2">KU_S4_2022</strain>
        <tissue evidence="2">Muscle</tissue>
    </source>
</reference>
<sequence>MVQRHCMGATGPHHAAEEPPYQAAEEPPSQVPLHQESPTWGQVTILHLSGCGSQTGGPLTGVPKSAMVLPRQNPTPGCSQPKTKPYTQVERYTWLPMEVDVDAGPPLPRPGVVRCPCVQVAPESPGCSQLEGTEGGGAALQGHRRLEAHWTCRRKPVA</sequence>
<gene>
    <name evidence="2" type="ORF">NHX12_005362</name>
</gene>
<protein>
    <submittedName>
        <fullName evidence="2">Uncharacterized protein</fullName>
    </submittedName>
</protein>
<name>A0A9Q0DR76_9TELE</name>
<feature type="region of interest" description="Disordered" evidence="1">
    <location>
        <begin position="1"/>
        <end position="34"/>
    </location>
</feature>
<feature type="compositionally biased region" description="Low complexity" evidence="1">
    <location>
        <begin position="18"/>
        <end position="28"/>
    </location>
</feature>
<evidence type="ECO:0000256" key="1">
    <source>
        <dbReference type="SAM" id="MobiDB-lite"/>
    </source>
</evidence>